<dbReference type="EMBL" id="JADKIO010000013">
    <property type="protein sequence ID" value="MBK9798000.1"/>
    <property type="molecule type" value="Genomic_DNA"/>
</dbReference>
<organism evidence="3 4">
    <name type="scientific">Candidatus Geothrix skivensis</name>
    <dbReference type="NCBI Taxonomy" id="2954439"/>
    <lineage>
        <taxon>Bacteria</taxon>
        <taxon>Pseudomonadati</taxon>
        <taxon>Acidobacteriota</taxon>
        <taxon>Holophagae</taxon>
        <taxon>Holophagales</taxon>
        <taxon>Holophagaceae</taxon>
        <taxon>Geothrix</taxon>
    </lineage>
</organism>
<sequence>MHRACLGPVFCLATLPCHGQASLAAPPALAGKPTVEEVRKTMGIPSTDTIRGQQDTVGFASRPDQMAKVWERSGLPPLPEALATAPGAGVVGAICPHDDYLYAGRVYRQIIPRITAKTVVLVGVFHKHRRFGTRDLLVFEDYRAWRSPDGDIRISDLRGEVLSRLPATDRIQDAAMHDSEHSVEAIAYWLKHQRPELEILPILVPAASFPRLQELAARLGSSLTASLKQRGWTLGKDVAIVISSDGVHYGSDFNYTPYGAGGVGAYVQAADRDRALLRGPLAGPLAMEKAKVAFSTWVNPDRPDEYRMPWCGRFSIPFGLLLLNETARGLGLGVPVGFPIAFGTSVDAPEVPVKDLGLGATAPANLYHFVSYPGVVFALDR</sequence>
<reference evidence="3" key="1">
    <citation type="submission" date="2020-10" db="EMBL/GenBank/DDBJ databases">
        <title>Connecting structure to function with the recovery of over 1000 high-quality activated sludge metagenome-assembled genomes encoding full-length rRNA genes using long-read sequencing.</title>
        <authorList>
            <person name="Singleton C.M."/>
            <person name="Petriglieri F."/>
            <person name="Kristensen J.M."/>
            <person name="Kirkegaard R.H."/>
            <person name="Michaelsen T.Y."/>
            <person name="Andersen M.H."/>
            <person name="Karst S.M."/>
            <person name="Dueholm M.S."/>
            <person name="Nielsen P.H."/>
            <person name="Albertsen M."/>
        </authorList>
    </citation>
    <scope>NUCLEOTIDE SEQUENCE</scope>
    <source>
        <strain evidence="3">Skiv_18-Q3-R9-52_MAXAC.067</strain>
    </source>
</reference>
<dbReference type="PANTHER" id="PTHR11060:SF0">
    <property type="entry name" value="PROTEIN MEMO1"/>
    <property type="match status" value="1"/>
</dbReference>
<evidence type="ECO:0000313" key="3">
    <source>
        <dbReference type="EMBL" id="MBK9798000.1"/>
    </source>
</evidence>
<proteinExistence type="inferred from homology"/>
<feature type="chain" id="PRO_5038867702" evidence="2">
    <location>
        <begin position="22"/>
        <end position="381"/>
    </location>
</feature>
<dbReference type="PANTHER" id="PTHR11060">
    <property type="entry name" value="PROTEIN MEMO1"/>
    <property type="match status" value="1"/>
</dbReference>
<dbReference type="Gene3D" id="3.40.830.10">
    <property type="entry name" value="LigB-like"/>
    <property type="match status" value="1"/>
</dbReference>
<keyword evidence="2" id="KW-0732">Signal</keyword>
<comment type="similarity">
    <text evidence="1">Belongs to the MEMO1 family.</text>
</comment>
<dbReference type="AlphaFoldDB" id="A0A9D7SJS9"/>
<protein>
    <submittedName>
        <fullName evidence="3">AmmeMemoRadiSam system protein B</fullName>
    </submittedName>
</protein>
<comment type="caution">
    <text evidence="3">The sequence shown here is derived from an EMBL/GenBank/DDBJ whole genome shotgun (WGS) entry which is preliminary data.</text>
</comment>
<name>A0A9D7SJS9_9BACT</name>
<evidence type="ECO:0000313" key="4">
    <source>
        <dbReference type="Proteomes" id="UP000886657"/>
    </source>
</evidence>
<gene>
    <name evidence="3" type="primary">amrB</name>
    <name evidence="3" type="ORF">IPP58_16270</name>
</gene>
<dbReference type="NCBIfam" id="TIGR04336">
    <property type="entry name" value="AmmeMemoSam_B"/>
    <property type="match status" value="1"/>
</dbReference>
<dbReference type="Pfam" id="PF01875">
    <property type="entry name" value="Memo"/>
    <property type="match status" value="1"/>
</dbReference>
<evidence type="ECO:0000256" key="1">
    <source>
        <dbReference type="ARBA" id="ARBA00006315"/>
    </source>
</evidence>
<evidence type="ECO:0000256" key="2">
    <source>
        <dbReference type="SAM" id="SignalP"/>
    </source>
</evidence>
<accession>A0A9D7SJS9</accession>
<feature type="signal peptide" evidence="2">
    <location>
        <begin position="1"/>
        <end position="21"/>
    </location>
</feature>
<dbReference type="InterPro" id="IPR002737">
    <property type="entry name" value="MEMO1_fam"/>
</dbReference>
<dbReference type="Proteomes" id="UP000886657">
    <property type="component" value="Unassembled WGS sequence"/>
</dbReference>